<evidence type="ECO:0008006" key="4">
    <source>
        <dbReference type="Google" id="ProtNLM"/>
    </source>
</evidence>
<dbReference type="Proteomes" id="UP001620408">
    <property type="component" value="Unassembled WGS sequence"/>
</dbReference>
<evidence type="ECO:0000313" key="2">
    <source>
        <dbReference type="EMBL" id="MFK2916634.1"/>
    </source>
</evidence>
<name>A0ABW8K148_9GAMM</name>
<keyword evidence="3" id="KW-1185">Reference proteome</keyword>
<comment type="caution">
    <text evidence="2">The sequence shown here is derived from an EMBL/GenBank/DDBJ whole genome shotgun (WGS) entry which is preliminary data.</text>
</comment>
<proteinExistence type="predicted"/>
<evidence type="ECO:0000256" key="1">
    <source>
        <dbReference type="SAM" id="Phobius"/>
    </source>
</evidence>
<keyword evidence="1" id="KW-1133">Transmembrane helix</keyword>
<gene>
    <name evidence="2" type="ORF">ISS97_05115</name>
</gene>
<reference evidence="2 3" key="1">
    <citation type="submission" date="2020-10" db="EMBL/GenBank/DDBJ databases">
        <title>Phylogeny of dyella-like bacteria.</title>
        <authorList>
            <person name="Fu J."/>
        </authorList>
    </citation>
    <scope>NUCLEOTIDE SEQUENCE [LARGE SCALE GENOMIC DNA]</scope>
    <source>
        <strain evidence="2 3">BB4</strain>
    </source>
</reference>
<sequence>MLPLFLGLLLLATMIVEFFTVNGSRSEVEQKAPDFAKKLFNSVGDQLLHKAGPARFRPLFFEAVPDAIKPTVIMLRYVCAANLIAMSAFGIYILVFILRGIFGG</sequence>
<evidence type="ECO:0000313" key="3">
    <source>
        <dbReference type="Proteomes" id="UP001620408"/>
    </source>
</evidence>
<dbReference type="RefSeq" id="WP_379986000.1">
    <property type="nucleotide sequence ID" value="NZ_JADIKD010000007.1"/>
</dbReference>
<accession>A0ABW8K148</accession>
<feature type="transmembrane region" description="Helical" evidence="1">
    <location>
        <begin position="74"/>
        <end position="98"/>
    </location>
</feature>
<protein>
    <recommendedName>
        <fullName evidence="4">YggT family protein</fullName>
    </recommendedName>
</protein>
<organism evidence="2 3">
    <name type="scientific">Dyella koreensis</name>
    <dbReference type="NCBI Taxonomy" id="311235"/>
    <lineage>
        <taxon>Bacteria</taxon>
        <taxon>Pseudomonadati</taxon>
        <taxon>Pseudomonadota</taxon>
        <taxon>Gammaproteobacteria</taxon>
        <taxon>Lysobacterales</taxon>
        <taxon>Rhodanobacteraceae</taxon>
        <taxon>Dyella</taxon>
    </lineage>
</organism>
<dbReference type="EMBL" id="JADIKD010000007">
    <property type="protein sequence ID" value="MFK2916634.1"/>
    <property type="molecule type" value="Genomic_DNA"/>
</dbReference>
<keyword evidence="1" id="KW-0812">Transmembrane</keyword>
<keyword evidence="1" id="KW-0472">Membrane</keyword>